<reference evidence="2 3" key="3">
    <citation type="submission" date="2020-02" db="EMBL/GenBank/DDBJ databases">
        <title>Newly sequenced genome of strain CSTR1 showed variability in Candidatus Kuenenia stuttgartiensis genomes.</title>
        <authorList>
            <person name="Ding C."/>
            <person name="Adrian L."/>
        </authorList>
    </citation>
    <scope>NUCLEOTIDE SEQUENCE [LARGE SCALE GENOMIC DNA]</scope>
    <source>
        <strain evidence="2 3">CSTR1</strain>
    </source>
</reference>
<reference evidence="1" key="2">
    <citation type="submission" date="2006-01" db="EMBL/GenBank/DDBJ databases">
        <authorList>
            <person name="Genoscope"/>
        </authorList>
    </citation>
    <scope>NUCLEOTIDE SEQUENCE</scope>
</reference>
<evidence type="ECO:0000313" key="3">
    <source>
        <dbReference type="Proteomes" id="UP000501926"/>
    </source>
</evidence>
<gene>
    <name evidence="2" type="ORF">KsCSTR_39200</name>
    <name evidence="1" type="ORF">kustb0181</name>
</gene>
<reference evidence="1" key="1">
    <citation type="journal article" date="2006" name="Nature">
        <title>Deciphering the evolution and metabolism of an anammox bacterium from a community genome.</title>
        <authorList>
            <person name="Strous M."/>
            <person name="Pelletier E."/>
            <person name="Mangenot S."/>
            <person name="Rattei T."/>
            <person name="Lehner A."/>
            <person name="Taylor M.W."/>
            <person name="Horn M."/>
            <person name="Daims H."/>
            <person name="Bartol-Mavel D."/>
            <person name="Wincker P."/>
            <person name="Barbe V."/>
            <person name="Fonknechten N."/>
            <person name="Vallenet D."/>
            <person name="Segurens B."/>
            <person name="Schenowitz-Truong C."/>
            <person name="Medigue C."/>
            <person name="Collingro A."/>
            <person name="Snel B."/>
            <person name="Dutilh B.E."/>
            <person name="OpDenCamp H.J.M."/>
            <person name="vanDerDrift C."/>
            <person name="Cirpus I."/>
            <person name="vanDePas-Schoonen K.T."/>
            <person name="Harhangi H.R."/>
            <person name="vanNiftrik L."/>
            <person name="Schmid M."/>
            <person name="Keltjens J."/>
            <person name="vanDeVossenberg J."/>
            <person name="Kartal B."/>
            <person name="Meier H."/>
            <person name="Frishman D."/>
            <person name="Huynen M.A."/>
            <person name="Mewes H."/>
            <person name="Weissenbach J."/>
            <person name="Jetten M.S.M."/>
            <person name="Wagner M."/>
            <person name="LePaslier D."/>
        </authorList>
    </citation>
    <scope>NUCLEOTIDE SEQUENCE</scope>
</reference>
<organism evidence="1">
    <name type="scientific">Kuenenia stuttgartiensis</name>
    <dbReference type="NCBI Taxonomy" id="174633"/>
    <lineage>
        <taxon>Bacteria</taxon>
        <taxon>Pseudomonadati</taxon>
        <taxon>Planctomycetota</taxon>
        <taxon>Candidatus Brocadiia</taxon>
        <taxon>Candidatus Brocadiales</taxon>
        <taxon>Candidatus Brocadiaceae</taxon>
        <taxon>Candidatus Kuenenia</taxon>
    </lineage>
</organism>
<evidence type="ECO:0000313" key="1">
    <source>
        <dbReference type="EMBL" id="CAJ70926.1"/>
    </source>
</evidence>
<dbReference type="EMBL" id="CP049055">
    <property type="protein sequence ID" value="QII13299.1"/>
    <property type="molecule type" value="Genomic_DNA"/>
</dbReference>
<evidence type="ECO:0000313" key="2">
    <source>
        <dbReference type="EMBL" id="QII13299.1"/>
    </source>
</evidence>
<name>Q1PUL4_KUEST</name>
<accession>Q1PUL4</accession>
<dbReference type="EMBL" id="CT573074">
    <property type="protein sequence ID" value="CAJ70926.1"/>
    <property type="molecule type" value="Genomic_DNA"/>
</dbReference>
<dbReference type="Proteomes" id="UP000501926">
    <property type="component" value="Chromosome"/>
</dbReference>
<proteinExistence type="predicted"/>
<dbReference type="RefSeq" id="WP_164995348.1">
    <property type="nucleotide sequence ID" value="NZ_CP049055.1"/>
</dbReference>
<dbReference type="AlphaFoldDB" id="Q1PUL4"/>
<sequence length="61" mass="7420">MQVVLNVPQSFENLSIQEKEHLIHELQQELMIRSEMIEGFKKPVEDFEDWEKLGFEDEEWN</sequence>
<protein>
    <submittedName>
        <fullName evidence="1">Uncharacterized protein</fullName>
    </submittedName>
</protein>